<dbReference type="Proteomes" id="UP000236291">
    <property type="component" value="Unassembled WGS sequence"/>
</dbReference>
<sequence length="81" mass="9143">RYSCPGKAFYTLYQSKISFLMHKLRLLEGNLGCPLLARKLTQPSKIRNICAKRADRPFNTCSLLLGKYVFGANHSHPIATC</sequence>
<evidence type="ECO:0000313" key="2">
    <source>
        <dbReference type="Proteomes" id="UP000236291"/>
    </source>
</evidence>
<reference evidence="1 2" key="1">
    <citation type="journal article" date="2014" name="Am. J. Bot.">
        <title>Genome assembly and annotation for red clover (Trifolium pratense; Fabaceae).</title>
        <authorList>
            <person name="Istvanek J."/>
            <person name="Jaros M."/>
            <person name="Krenek A."/>
            <person name="Repkova J."/>
        </authorList>
    </citation>
    <scope>NUCLEOTIDE SEQUENCE [LARGE SCALE GENOMIC DNA]</scope>
    <source>
        <strain evidence="2">cv. Tatra</strain>
        <tissue evidence="1">Young leaves</tissue>
    </source>
</reference>
<dbReference type="EMBL" id="ASHM01082566">
    <property type="protein sequence ID" value="PNX60352.1"/>
    <property type="molecule type" value="Genomic_DNA"/>
</dbReference>
<organism evidence="1 2">
    <name type="scientific">Trifolium pratense</name>
    <name type="common">Red clover</name>
    <dbReference type="NCBI Taxonomy" id="57577"/>
    <lineage>
        <taxon>Eukaryota</taxon>
        <taxon>Viridiplantae</taxon>
        <taxon>Streptophyta</taxon>
        <taxon>Embryophyta</taxon>
        <taxon>Tracheophyta</taxon>
        <taxon>Spermatophyta</taxon>
        <taxon>Magnoliopsida</taxon>
        <taxon>eudicotyledons</taxon>
        <taxon>Gunneridae</taxon>
        <taxon>Pentapetalae</taxon>
        <taxon>rosids</taxon>
        <taxon>fabids</taxon>
        <taxon>Fabales</taxon>
        <taxon>Fabaceae</taxon>
        <taxon>Papilionoideae</taxon>
        <taxon>50 kb inversion clade</taxon>
        <taxon>NPAAA clade</taxon>
        <taxon>Hologalegina</taxon>
        <taxon>IRL clade</taxon>
        <taxon>Trifolieae</taxon>
        <taxon>Trifolium</taxon>
    </lineage>
</organism>
<protein>
    <submittedName>
        <fullName evidence="1">Uncharacterized protein</fullName>
    </submittedName>
</protein>
<gene>
    <name evidence="1" type="ORF">L195_g051883</name>
</gene>
<reference evidence="1 2" key="2">
    <citation type="journal article" date="2017" name="Front. Plant Sci.">
        <title>Gene Classification and Mining of Molecular Markers Useful in Red Clover (Trifolium pratense) Breeding.</title>
        <authorList>
            <person name="Istvanek J."/>
            <person name="Dluhosova J."/>
            <person name="Dluhos P."/>
            <person name="Patkova L."/>
            <person name="Nedelnik J."/>
            <person name="Repkova J."/>
        </authorList>
    </citation>
    <scope>NUCLEOTIDE SEQUENCE [LARGE SCALE GENOMIC DNA]</scope>
    <source>
        <strain evidence="2">cv. Tatra</strain>
        <tissue evidence="1">Young leaves</tissue>
    </source>
</reference>
<name>A0A2K3K270_TRIPR</name>
<comment type="caution">
    <text evidence="1">The sequence shown here is derived from an EMBL/GenBank/DDBJ whole genome shotgun (WGS) entry which is preliminary data.</text>
</comment>
<dbReference type="AlphaFoldDB" id="A0A2K3K270"/>
<proteinExistence type="predicted"/>
<evidence type="ECO:0000313" key="1">
    <source>
        <dbReference type="EMBL" id="PNX60352.1"/>
    </source>
</evidence>
<accession>A0A2K3K270</accession>
<feature type="non-terminal residue" evidence="1">
    <location>
        <position position="1"/>
    </location>
</feature>